<feature type="transmembrane region" description="Helical" evidence="2">
    <location>
        <begin position="104"/>
        <end position="124"/>
    </location>
</feature>
<keyword evidence="2" id="KW-0812">Transmembrane</keyword>
<keyword evidence="2" id="KW-0472">Membrane</keyword>
<dbReference type="InterPro" id="IPR016035">
    <property type="entry name" value="Acyl_Trfase/lysoPLipase"/>
</dbReference>
<feature type="transmembrane region" description="Helical" evidence="2">
    <location>
        <begin position="31"/>
        <end position="50"/>
    </location>
</feature>
<feature type="transmembrane region" description="Helical" evidence="2">
    <location>
        <begin position="291"/>
        <end position="307"/>
    </location>
</feature>
<dbReference type="Pfam" id="PF01734">
    <property type="entry name" value="Patatin"/>
    <property type="match status" value="1"/>
</dbReference>
<protein>
    <recommendedName>
        <fullName evidence="3">PNPLA domain-containing protein</fullName>
    </recommendedName>
</protein>
<dbReference type="RefSeq" id="WP_353548341.1">
    <property type="nucleotide sequence ID" value="NZ_AP029612.1"/>
</dbReference>
<dbReference type="EMBL" id="AP029612">
    <property type="protein sequence ID" value="BFG70699.1"/>
    <property type="molecule type" value="Genomic_DNA"/>
</dbReference>
<feature type="transmembrane region" description="Helical" evidence="2">
    <location>
        <begin position="262"/>
        <end position="284"/>
    </location>
</feature>
<organism evidence="4">
    <name type="scientific">Sediminibacterium sp. KACHI17</name>
    <dbReference type="NCBI Taxonomy" id="1751071"/>
    <lineage>
        <taxon>Bacteria</taxon>
        <taxon>Pseudomonadati</taxon>
        <taxon>Bacteroidota</taxon>
        <taxon>Chitinophagia</taxon>
        <taxon>Chitinophagales</taxon>
        <taxon>Chitinophagaceae</taxon>
        <taxon>Sediminibacterium</taxon>
    </lineage>
</organism>
<evidence type="ECO:0000313" key="4">
    <source>
        <dbReference type="EMBL" id="BFG70699.1"/>
    </source>
</evidence>
<evidence type="ECO:0000256" key="1">
    <source>
        <dbReference type="ARBA" id="ARBA00023098"/>
    </source>
</evidence>
<feature type="transmembrane region" description="Helical" evidence="2">
    <location>
        <begin position="6"/>
        <end position="24"/>
    </location>
</feature>
<evidence type="ECO:0000259" key="3">
    <source>
        <dbReference type="Pfam" id="PF01734"/>
    </source>
</evidence>
<evidence type="ECO:0000256" key="2">
    <source>
        <dbReference type="SAM" id="Phobius"/>
    </source>
</evidence>
<name>A0AAT9GJ66_9BACT</name>
<feature type="transmembrane region" description="Helical" evidence="2">
    <location>
        <begin position="144"/>
        <end position="165"/>
    </location>
</feature>
<sequence length="743" mass="84802">MEKLKLYLTGFWFSFPVQLLLLHLRKYQVFLVFWYILFSTVGGSFMRAFGANSLFLGPEYFGKINALSTAIVGFAVGIFIMSWNITTFILFSKYFRFLATTAQPFLKYCINNAILPILFLVFYFNNAIDYARYQELFETKAIVLMVLGFAGGLFLSILIAFVYFFGADKTIYRSMATIIDTANVHYALASKNNPLPKPKPELRVEWFFSARFGLRKPRDVRHYSQDFLDSVFKRHHFAAVIAITIAFVFLIGTGYISDTRLFQLPAAASITIFFAILIAGAGAISTFLHSWSIPLVVIVYLGINWLYQQEIIDLRNKAYGLSYNSKEGRPEYSRASIMHLASDSNIVADKQAYINILNKWKARQSSPKPVMILINTSGGGIRSATFTMNALQSLDSLMGGKLMQQTFLISGASGGMLGAAYFRELYYRKQQGEAINLQDQQYLKDISRDLLNPLFSSFVTRDLIGPAKPFQAHGYSYTKDRGYAFEQKLNENTRGYLNKTLNDYRKPEANAEIPMMFFNAVITRDGRKLVMATHPARFMMRPLTDTTKINVMDADAIDFHSFLPQKDATNIGILSALRMNATFPYVLPNVWLPTDPVVDVMDAGLRDNFGQESSLRFMDVFKDWLRENTSKVILLQLRDRSLSDWDRPLESGSLISAFTKPFLILQNNWFKLQDYYQHDQLEFSSEAYGDHFHRICFQYVPSRTEAPASLSFHLTASEKRDITLALKASDNQKEFKRLAALLK</sequence>
<dbReference type="GO" id="GO:0006629">
    <property type="term" value="P:lipid metabolic process"/>
    <property type="evidence" value="ECO:0007669"/>
    <property type="project" value="UniProtKB-KW"/>
</dbReference>
<dbReference type="Gene3D" id="3.40.1090.10">
    <property type="entry name" value="Cytosolic phospholipase A2 catalytic domain"/>
    <property type="match status" value="1"/>
</dbReference>
<dbReference type="InterPro" id="IPR002641">
    <property type="entry name" value="PNPLA_dom"/>
</dbReference>
<feature type="transmembrane region" description="Helical" evidence="2">
    <location>
        <begin position="237"/>
        <end position="256"/>
    </location>
</feature>
<feature type="domain" description="PNPLA" evidence="3">
    <location>
        <begin position="377"/>
        <end position="610"/>
    </location>
</feature>
<proteinExistence type="predicted"/>
<feature type="transmembrane region" description="Helical" evidence="2">
    <location>
        <begin position="70"/>
        <end position="92"/>
    </location>
</feature>
<accession>A0AAT9GJ66</accession>
<dbReference type="AlphaFoldDB" id="A0AAT9GJ66"/>
<keyword evidence="1" id="KW-0443">Lipid metabolism</keyword>
<keyword evidence="2" id="KW-1133">Transmembrane helix</keyword>
<reference evidence="4" key="1">
    <citation type="submission" date="2024-02" db="EMBL/GenBank/DDBJ databases">
        <title>Sediminibacterium planktonica sp. nov. and Sediminibacterium longus sp. nov., isolated from surface lake and river water.</title>
        <authorList>
            <person name="Watanabe K."/>
            <person name="Takemine S."/>
            <person name="Ishii Y."/>
            <person name="Ogata Y."/>
            <person name="Shindo C."/>
            <person name="Suda W."/>
        </authorList>
    </citation>
    <scope>NUCLEOTIDE SEQUENCE</scope>
    <source>
        <strain evidence="4">KACHI17</strain>
    </source>
</reference>
<gene>
    <name evidence="4" type="ORF">KACHI17_15800</name>
</gene>
<dbReference type="SUPFAM" id="SSF52151">
    <property type="entry name" value="FabD/lysophospholipase-like"/>
    <property type="match status" value="1"/>
</dbReference>